<keyword evidence="11" id="KW-0460">Magnesium</keyword>
<keyword evidence="9 11" id="KW-1133">Transmembrane helix</keyword>
<comment type="similarity">
    <text evidence="3 11">Belongs to the UbiA prenyltransferase family.</text>
</comment>
<dbReference type="GO" id="GO:0005886">
    <property type="term" value="C:plasma membrane"/>
    <property type="evidence" value="ECO:0007669"/>
    <property type="project" value="UniProtKB-SubCell"/>
</dbReference>
<dbReference type="GO" id="GO:0008412">
    <property type="term" value="F:4-hydroxybenzoate polyprenyltransferase activity"/>
    <property type="evidence" value="ECO:0007669"/>
    <property type="project" value="UniProtKB-UniRule"/>
</dbReference>
<evidence type="ECO:0000256" key="10">
    <source>
        <dbReference type="ARBA" id="ARBA00023136"/>
    </source>
</evidence>
<evidence type="ECO:0000256" key="2">
    <source>
        <dbReference type="ARBA" id="ARBA00004141"/>
    </source>
</evidence>
<evidence type="ECO:0000256" key="3">
    <source>
        <dbReference type="ARBA" id="ARBA00005985"/>
    </source>
</evidence>
<dbReference type="Gene3D" id="1.10.357.140">
    <property type="entry name" value="UbiA prenyltransferase"/>
    <property type="match status" value="1"/>
</dbReference>
<dbReference type="InterPro" id="IPR039653">
    <property type="entry name" value="Prenyltransferase"/>
</dbReference>
<evidence type="ECO:0000256" key="5">
    <source>
        <dbReference type="ARBA" id="ARBA00022519"/>
    </source>
</evidence>
<dbReference type="InterPro" id="IPR006370">
    <property type="entry name" value="HB_polyprenyltransferase-like"/>
</dbReference>
<evidence type="ECO:0000256" key="7">
    <source>
        <dbReference type="ARBA" id="ARBA00022688"/>
    </source>
</evidence>
<evidence type="ECO:0000256" key="6">
    <source>
        <dbReference type="ARBA" id="ARBA00022679"/>
    </source>
</evidence>
<name>A0A0W0YUH7_9GAMM</name>
<accession>A0A0W0YUH7</accession>
<evidence type="ECO:0000313" key="13">
    <source>
        <dbReference type="EMBL" id="KTD60521.1"/>
    </source>
</evidence>
<feature type="transmembrane region" description="Helical" evidence="11">
    <location>
        <begin position="12"/>
        <end position="30"/>
    </location>
</feature>
<dbReference type="PANTHER" id="PTHR11048:SF28">
    <property type="entry name" value="4-HYDROXYBENZOATE POLYPRENYLTRANSFERASE, MITOCHONDRIAL"/>
    <property type="match status" value="1"/>
</dbReference>
<feature type="transmembrane region" description="Helical" evidence="11">
    <location>
        <begin position="230"/>
        <end position="246"/>
    </location>
</feature>
<dbReference type="EC" id="2.5.1.39" evidence="11 12"/>
<feature type="transmembrane region" description="Helical" evidence="11">
    <location>
        <begin position="84"/>
        <end position="106"/>
    </location>
</feature>
<dbReference type="EMBL" id="LNYW01000044">
    <property type="protein sequence ID" value="KTD60521.1"/>
    <property type="molecule type" value="Genomic_DNA"/>
</dbReference>
<comment type="pathway">
    <text evidence="11">Cofactor biosynthesis; ubiquinone biosynthesis.</text>
</comment>
<dbReference type="InterPro" id="IPR000537">
    <property type="entry name" value="UbiA_prenyltransferase"/>
</dbReference>
<evidence type="ECO:0000256" key="12">
    <source>
        <dbReference type="NCBIfam" id="TIGR01474"/>
    </source>
</evidence>
<feature type="transmembrane region" description="Helical" evidence="11">
    <location>
        <begin position="137"/>
        <end position="156"/>
    </location>
</feature>
<dbReference type="Proteomes" id="UP000054600">
    <property type="component" value="Unassembled WGS sequence"/>
</dbReference>
<keyword evidence="6 11" id="KW-0808">Transferase</keyword>
<dbReference type="OrthoDB" id="9782418at2"/>
<feature type="transmembrane region" description="Helical" evidence="11">
    <location>
        <begin position="203"/>
        <end position="224"/>
    </location>
</feature>
<dbReference type="STRING" id="1122169.Lsha_1617"/>
<dbReference type="PATRIC" id="fig|1122169.6.peg.1859"/>
<dbReference type="PANTHER" id="PTHR11048">
    <property type="entry name" value="PRENYLTRANSFERASES"/>
    <property type="match status" value="1"/>
</dbReference>
<dbReference type="UniPathway" id="UPA00232"/>
<sequence length="282" mass="31991">MKWDVYKRVTRLDKPIGILLLWYPTAWALWLANRGGLSLKLFSLFFIGTVLMRSAGCVINDIADRDIDKHVSRTKLRPITSNEISVKEAFFLLATLLFAAFLILLYLPWGCFYLAIIALAVIFIYPFCKRFISAPQVVLGLAFSMGIPMAYVASGTSFDADMWLLCSLNFAWIVAYDTMYAMADKEDDLKIGVKSTAIYFADYDRLIIGLLLLVLHALWLAWALINQVNVLFYPVWAIASFVLIHQQKLISQRIPQDCFKAFIVSNYYGAFMWLAVALATSS</sequence>
<reference evidence="13 14" key="1">
    <citation type="submission" date="2015-11" db="EMBL/GenBank/DDBJ databases">
        <title>Genomic analysis of 38 Legionella species identifies large and diverse effector repertoires.</title>
        <authorList>
            <person name="Burstein D."/>
            <person name="Amaro F."/>
            <person name="Zusman T."/>
            <person name="Lifshitz Z."/>
            <person name="Cohen O."/>
            <person name="Gilbert J.A."/>
            <person name="Pupko T."/>
            <person name="Shuman H.A."/>
            <person name="Segal G."/>
        </authorList>
    </citation>
    <scope>NUCLEOTIDE SEQUENCE [LARGE SCALE GENOMIC DNA]</scope>
    <source>
        <strain evidence="13 14">ATCC 49655</strain>
    </source>
</reference>
<evidence type="ECO:0000256" key="1">
    <source>
        <dbReference type="ARBA" id="ARBA00001946"/>
    </source>
</evidence>
<keyword evidence="14" id="KW-1185">Reference proteome</keyword>
<evidence type="ECO:0000256" key="11">
    <source>
        <dbReference type="HAMAP-Rule" id="MF_01635"/>
    </source>
</evidence>
<proteinExistence type="inferred from homology"/>
<evidence type="ECO:0000256" key="8">
    <source>
        <dbReference type="ARBA" id="ARBA00022692"/>
    </source>
</evidence>
<dbReference type="AlphaFoldDB" id="A0A0W0YUH7"/>
<dbReference type="GO" id="GO:0006744">
    <property type="term" value="P:ubiquinone biosynthetic process"/>
    <property type="evidence" value="ECO:0007669"/>
    <property type="project" value="UniProtKB-UniRule"/>
</dbReference>
<dbReference type="InterPro" id="IPR030470">
    <property type="entry name" value="UbiA_prenylTrfase_CS"/>
</dbReference>
<dbReference type="CDD" id="cd13959">
    <property type="entry name" value="PT_UbiA_COQ2"/>
    <property type="match status" value="1"/>
</dbReference>
<feature type="transmembrane region" description="Helical" evidence="11">
    <location>
        <begin position="162"/>
        <end position="182"/>
    </location>
</feature>
<comment type="function">
    <text evidence="11">Catalyzes the prenylation of para-hydroxybenzoate (PHB) with an all-trans polyprenyl group. Mediates the second step in the final reaction sequence of ubiquinone-8 (UQ-8) biosynthesis, which is the condensation of the polyisoprenoid side chain with PHB, generating the first membrane-bound Q intermediate 3-octaprenyl-4-hydroxybenzoate.</text>
</comment>
<keyword evidence="8 11" id="KW-0812">Transmembrane</keyword>
<comment type="caution">
    <text evidence="13">The sequence shown here is derived from an EMBL/GenBank/DDBJ whole genome shotgun (WGS) entry which is preliminary data.</text>
</comment>
<dbReference type="Pfam" id="PF01040">
    <property type="entry name" value="UbiA"/>
    <property type="match status" value="1"/>
</dbReference>
<evidence type="ECO:0000256" key="4">
    <source>
        <dbReference type="ARBA" id="ARBA00022475"/>
    </source>
</evidence>
<keyword evidence="5 11" id="KW-0997">Cell inner membrane</keyword>
<protein>
    <recommendedName>
        <fullName evidence="11 12">4-hydroxybenzoate octaprenyltransferase</fullName>
        <ecNumber evidence="11 12">2.5.1.39</ecNumber>
    </recommendedName>
    <alternativeName>
        <fullName evidence="11">4-HB polyprenyltransferase</fullName>
    </alternativeName>
</protein>
<organism evidence="13 14">
    <name type="scientific">Legionella shakespearei DSM 23087</name>
    <dbReference type="NCBI Taxonomy" id="1122169"/>
    <lineage>
        <taxon>Bacteria</taxon>
        <taxon>Pseudomonadati</taxon>
        <taxon>Pseudomonadota</taxon>
        <taxon>Gammaproteobacteria</taxon>
        <taxon>Legionellales</taxon>
        <taxon>Legionellaceae</taxon>
        <taxon>Legionella</taxon>
    </lineage>
</organism>
<keyword evidence="4 11" id="KW-1003">Cell membrane</keyword>
<feature type="transmembrane region" description="Helical" evidence="11">
    <location>
        <begin position="258"/>
        <end position="279"/>
    </location>
</feature>
<evidence type="ECO:0000313" key="14">
    <source>
        <dbReference type="Proteomes" id="UP000054600"/>
    </source>
</evidence>
<dbReference type="NCBIfam" id="TIGR01474">
    <property type="entry name" value="ubiA_proteo"/>
    <property type="match status" value="1"/>
</dbReference>
<evidence type="ECO:0000256" key="9">
    <source>
        <dbReference type="ARBA" id="ARBA00022989"/>
    </source>
</evidence>
<keyword evidence="10 11" id="KW-0472">Membrane</keyword>
<keyword evidence="7 11" id="KW-0831">Ubiquinone biosynthesis</keyword>
<feature type="transmembrane region" description="Helical" evidence="11">
    <location>
        <begin position="42"/>
        <end position="63"/>
    </location>
</feature>
<dbReference type="InterPro" id="IPR044878">
    <property type="entry name" value="UbiA_sf"/>
</dbReference>
<dbReference type="HAMAP" id="MF_01635">
    <property type="entry name" value="UbiA"/>
    <property type="match status" value="1"/>
</dbReference>
<comment type="subcellular location">
    <subcellularLocation>
        <location evidence="11">Cell inner membrane</location>
        <topology evidence="11">Multi-pass membrane protein</topology>
    </subcellularLocation>
    <subcellularLocation>
        <location evidence="2">Membrane</location>
        <topology evidence="2">Multi-pass membrane protein</topology>
    </subcellularLocation>
</comment>
<dbReference type="FunFam" id="1.10.357.140:FF:000008">
    <property type="entry name" value="4-hydroxybenzoate octaprenyltransferase"/>
    <property type="match status" value="1"/>
</dbReference>
<dbReference type="PROSITE" id="PS00943">
    <property type="entry name" value="UBIA"/>
    <property type="match status" value="1"/>
</dbReference>
<gene>
    <name evidence="11 13" type="primary">ubiA</name>
    <name evidence="13" type="ORF">Lsha_1617</name>
</gene>
<comment type="cofactor">
    <cofactor evidence="1 11">
        <name>Mg(2+)</name>
        <dbReference type="ChEBI" id="CHEBI:18420"/>
    </cofactor>
</comment>
<dbReference type="eggNOG" id="COG0382">
    <property type="taxonomic scope" value="Bacteria"/>
</dbReference>
<comment type="catalytic activity">
    <reaction evidence="11">
        <text>all-trans-octaprenyl diphosphate + 4-hydroxybenzoate = 4-hydroxy-3-(all-trans-octaprenyl)benzoate + diphosphate</text>
        <dbReference type="Rhea" id="RHEA:27782"/>
        <dbReference type="ChEBI" id="CHEBI:1617"/>
        <dbReference type="ChEBI" id="CHEBI:17879"/>
        <dbReference type="ChEBI" id="CHEBI:33019"/>
        <dbReference type="ChEBI" id="CHEBI:57711"/>
        <dbReference type="EC" id="2.5.1.39"/>
    </reaction>
</comment>